<dbReference type="RefSeq" id="WP_263542167.1">
    <property type="nucleotide sequence ID" value="NZ_JAOVZO020000018.1"/>
</dbReference>
<accession>A0A9X3YLN8</accession>
<keyword evidence="2" id="KW-1185">Reference proteome</keyword>
<evidence type="ECO:0000313" key="2">
    <source>
        <dbReference type="Proteomes" id="UP001139971"/>
    </source>
</evidence>
<evidence type="ECO:0000313" key="1">
    <source>
        <dbReference type="EMBL" id="MDC8014619.1"/>
    </source>
</evidence>
<dbReference type="AlphaFoldDB" id="A0A9X3YLN8"/>
<dbReference type="EMBL" id="JAOVZO020000018">
    <property type="protein sequence ID" value="MDC8014619.1"/>
    <property type="molecule type" value="Genomic_DNA"/>
</dbReference>
<sequence>MIVVHVVEIVWTKATRGAPRANARAALPRAFAVAPVDAAYQVQYRRMSEDDGFRCVLTKTCCADRPPATETSLRLTLADASTLQLGLGATFCRGQPPRKPRSLALQLVPGETARLWTNARHTSYSGQHYTETIYHVAFGDAIAPDCFLRGAPDREFDQRADLF</sequence>
<reference evidence="1" key="1">
    <citation type="submission" date="2023-02" db="EMBL/GenBank/DDBJ databases">
        <title>Tahibacter soli sp. nov. isolated from soil.</title>
        <authorList>
            <person name="Baek J.H."/>
            <person name="Lee J.K."/>
            <person name="Choi D.G."/>
            <person name="Jeon C.O."/>
        </authorList>
    </citation>
    <scope>NUCLEOTIDE SEQUENCE</scope>
    <source>
        <strain evidence="1">BL</strain>
    </source>
</reference>
<dbReference type="Proteomes" id="UP001139971">
    <property type="component" value="Unassembled WGS sequence"/>
</dbReference>
<proteinExistence type="predicted"/>
<name>A0A9X3YLN8_9GAMM</name>
<comment type="caution">
    <text evidence="1">The sequence shown here is derived from an EMBL/GenBank/DDBJ whole genome shotgun (WGS) entry which is preliminary data.</text>
</comment>
<protein>
    <submittedName>
        <fullName evidence="1">Uncharacterized protein</fullName>
    </submittedName>
</protein>
<gene>
    <name evidence="1" type="ORF">OD750_018895</name>
</gene>
<organism evidence="1 2">
    <name type="scientific">Tahibacter soli</name>
    <dbReference type="NCBI Taxonomy" id="2983605"/>
    <lineage>
        <taxon>Bacteria</taxon>
        <taxon>Pseudomonadati</taxon>
        <taxon>Pseudomonadota</taxon>
        <taxon>Gammaproteobacteria</taxon>
        <taxon>Lysobacterales</taxon>
        <taxon>Rhodanobacteraceae</taxon>
        <taxon>Tahibacter</taxon>
    </lineage>
</organism>